<gene>
    <name evidence="1" type="ORF">DCO56_04995</name>
</gene>
<accession>A0A363P075</accession>
<protein>
    <submittedName>
        <fullName evidence="1">Uncharacterized protein</fullName>
    </submittedName>
</protein>
<dbReference type="AlphaFoldDB" id="A0A363P075"/>
<dbReference type="Pfam" id="PF15428">
    <property type="entry name" value="Imm26"/>
    <property type="match status" value="1"/>
</dbReference>
<dbReference type="RefSeq" id="WP_108632600.1">
    <property type="nucleotide sequence ID" value="NZ_QCXX01000001.1"/>
</dbReference>
<reference evidence="1 2" key="1">
    <citation type="submission" date="2018-04" db="EMBL/GenBank/DDBJ databases">
        <title>Sphingobacterium sp. M46 Genome.</title>
        <authorList>
            <person name="Cheng J."/>
            <person name="Li Y."/>
        </authorList>
    </citation>
    <scope>NUCLEOTIDE SEQUENCE [LARGE SCALE GENOMIC DNA]</scope>
    <source>
        <strain evidence="1 2">M46</strain>
    </source>
</reference>
<comment type="caution">
    <text evidence="1">The sequence shown here is derived from an EMBL/GenBank/DDBJ whole genome shotgun (WGS) entry which is preliminary data.</text>
</comment>
<dbReference type="Proteomes" id="UP000250831">
    <property type="component" value="Unassembled WGS sequence"/>
</dbReference>
<evidence type="ECO:0000313" key="2">
    <source>
        <dbReference type="Proteomes" id="UP000250831"/>
    </source>
</evidence>
<organism evidence="1 2">
    <name type="scientific">Sphingobacterium athyrii</name>
    <dbReference type="NCBI Taxonomy" id="2152717"/>
    <lineage>
        <taxon>Bacteria</taxon>
        <taxon>Pseudomonadati</taxon>
        <taxon>Bacteroidota</taxon>
        <taxon>Sphingobacteriia</taxon>
        <taxon>Sphingobacteriales</taxon>
        <taxon>Sphingobacteriaceae</taxon>
        <taxon>Sphingobacterium</taxon>
    </lineage>
</organism>
<proteinExistence type="predicted"/>
<evidence type="ECO:0000313" key="1">
    <source>
        <dbReference type="EMBL" id="PUV26311.1"/>
    </source>
</evidence>
<dbReference type="EMBL" id="QCXX01000001">
    <property type="protein sequence ID" value="PUV26311.1"/>
    <property type="molecule type" value="Genomic_DNA"/>
</dbReference>
<dbReference type="InterPro" id="IPR029278">
    <property type="entry name" value="Imm26"/>
</dbReference>
<name>A0A363P075_9SPHI</name>
<sequence length="149" mass="17598">MKIPIKLGTYFVINLGDYYVFGRIIEGYIFVFFDFQSSKEDIDLDMLLEQNILFSIHVGWAAITSKRWKVLAIKPLEEKFRAVVPFFVQEIGNDDLCWIDYNGERIQVSKIECIGFERLATWNAIHVEQRIRDHYDGKPNMYLLGLRLR</sequence>
<dbReference type="OrthoDB" id="3523981at2"/>
<keyword evidence="2" id="KW-1185">Reference proteome</keyword>